<dbReference type="EMBL" id="JAYKLX010000005">
    <property type="protein sequence ID" value="MEB3346329.1"/>
    <property type="molecule type" value="Genomic_DNA"/>
</dbReference>
<dbReference type="Proteomes" id="UP001327027">
    <property type="component" value="Unassembled WGS sequence"/>
</dbReference>
<keyword evidence="2" id="KW-1185">Reference proteome</keyword>
<proteinExistence type="predicted"/>
<protein>
    <submittedName>
        <fullName evidence="1">Uncharacterized protein</fullName>
    </submittedName>
</protein>
<comment type="caution">
    <text evidence="1">The sequence shown here is derived from an EMBL/GenBank/DDBJ whole genome shotgun (WGS) entry which is preliminary data.</text>
</comment>
<name>A0ABU5ZWS0_9FLAO</name>
<sequence length="86" mass="10229">MDNTTIKKRPLPWSPTKSDVLRIYVKLNKVVVQDEIWEVMMQHRKKTRDQVKNKRILFHPEFVAIVKLFGIPQGYYAPDGFFQEPV</sequence>
<gene>
    <name evidence="1" type="ORF">U6A24_12700</name>
</gene>
<evidence type="ECO:0000313" key="1">
    <source>
        <dbReference type="EMBL" id="MEB3346329.1"/>
    </source>
</evidence>
<organism evidence="1 2">
    <name type="scientific">Aquimarina gracilis</name>
    <dbReference type="NCBI Taxonomy" id="874422"/>
    <lineage>
        <taxon>Bacteria</taxon>
        <taxon>Pseudomonadati</taxon>
        <taxon>Bacteroidota</taxon>
        <taxon>Flavobacteriia</taxon>
        <taxon>Flavobacteriales</taxon>
        <taxon>Flavobacteriaceae</taxon>
        <taxon>Aquimarina</taxon>
    </lineage>
</organism>
<dbReference type="RefSeq" id="WP_324180353.1">
    <property type="nucleotide sequence ID" value="NZ_BAABAW010000024.1"/>
</dbReference>
<evidence type="ECO:0000313" key="2">
    <source>
        <dbReference type="Proteomes" id="UP001327027"/>
    </source>
</evidence>
<accession>A0ABU5ZWS0</accession>
<reference evidence="1 2" key="1">
    <citation type="journal article" date="2013" name="Int. J. Syst. Evol. Microbiol.">
        <title>Aquimarina gracilis sp. nov., isolated from the gut microflora of a mussel, Mytilus coruscus, and emended description of Aquimarina spongiae.</title>
        <authorList>
            <person name="Park S.C."/>
            <person name="Choe H.N."/>
            <person name="Baik K.S."/>
            <person name="Seong C.N."/>
        </authorList>
    </citation>
    <scope>NUCLEOTIDE SEQUENCE [LARGE SCALE GENOMIC DNA]</scope>
    <source>
        <strain evidence="1 2">PSC32</strain>
    </source>
</reference>